<reference evidence="3" key="4">
    <citation type="journal article" date="2015" name="G3 (Bethesda)">
        <title>Genome sequences of three phytopathogenic species of the Magnaporthaceae family of fungi.</title>
        <authorList>
            <person name="Okagaki L.H."/>
            <person name="Nunes C.C."/>
            <person name="Sailsbery J."/>
            <person name="Clay B."/>
            <person name="Brown D."/>
            <person name="John T."/>
            <person name="Oh Y."/>
            <person name="Young N."/>
            <person name="Fitzgerald M."/>
            <person name="Haas B.J."/>
            <person name="Zeng Q."/>
            <person name="Young S."/>
            <person name="Adiconis X."/>
            <person name="Fan L."/>
            <person name="Levin J.Z."/>
            <person name="Mitchell T.K."/>
            <person name="Okubara P.A."/>
            <person name="Farman M.L."/>
            <person name="Kohn L.M."/>
            <person name="Birren B."/>
            <person name="Ma L.-J."/>
            <person name="Dean R.A."/>
        </authorList>
    </citation>
    <scope>NUCLEOTIDE SEQUENCE</scope>
    <source>
        <strain evidence="3">R3-111a-1</strain>
    </source>
</reference>
<evidence type="ECO:0000313" key="2">
    <source>
        <dbReference type="EMBL" id="EJT77964.1"/>
    </source>
</evidence>
<dbReference type="AlphaFoldDB" id="J3NP61"/>
<reference evidence="2" key="2">
    <citation type="submission" date="2010-07" db="EMBL/GenBank/DDBJ databases">
        <authorList>
            <consortium name="The Broad Institute Genome Sequencing Platform"/>
            <consortium name="Broad Institute Genome Sequencing Center for Infectious Disease"/>
            <person name="Ma L.-J."/>
            <person name="Dead R."/>
            <person name="Young S."/>
            <person name="Zeng Q."/>
            <person name="Koehrsen M."/>
            <person name="Alvarado L."/>
            <person name="Berlin A."/>
            <person name="Chapman S.B."/>
            <person name="Chen Z."/>
            <person name="Freedman E."/>
            <person name="Gellesch M."/>
            <person name="Goldberg J."/>
            <person name="Griggs A."/>
            <person name="Gujja S."/>
            <person name="Heilman E.R."/>
            <person name="Heiman D."/>
            <person name="Hepburn T."/>
            <person name="Howarth C."/>
            <person name="Jen D."/>
            <person name="Larson L."/>
            <person name="Mehta T."/>
            <person name="Neiman D."/>
            <person name="Pearson M."/>
            <person name="Roberts A."/>
            <person name="Saif S."/>
            <person name="Shea T."/>
            <person name="Shenoy N."/>
            <person name="Sisk P."/>
            <person name="Stolte C."/>
            <person name="Sykes S."/>
            <person name="Walk T."/>
            <person name="White J."/>
            <person name="Yandava C."/>
            <person name="Haas B."/>
            <person name="Nusbaum C."/>
            <person name="Birren B."/>
        </authorList>
    </citation>
    <scope>NUCLEOTIDE SEQUENCE</scope>
    <source>
        <strain evidence="2">R3-111a-1</strain>
    </source>
</reference>
<reference evidence="4" key="1">
    <citation type="submission" date="2010-07" db="EMBL/GenBank/DDBJ databases">
        <title>The genome sequence of Gaeumannomyces graminis var. tritici strain R3-111a-1.</title>
        <authorList>
            <consortium name="The Broad Institute Genome Sequencing Platform"/>
            <person name="Ma L.-J."/>
            <person name="Dead R."/>
            <person name="Young S."/>
            <person name="Zeng Q."/>
            <person name="Koehrsen M."/>
            <person name="Alvarado L."/>
            <person name="Berlin A."/>
            <person name="Chapman S.B."/>
            <person name="Chen Z."/>
            <person name="Freedman E."/>
            <person name="Gellesch M."/>
            <person name="Goldberg J."/>
            <person name="Griggs A."/>
            <person name="Gujja S."/>
            <person name="Heilman E.R."/>
            <person name="Heiman D."/>
            <person name="Hepburn T."/>
            <person name="Howarth C."/>
            <person name="Jen D."/>
            <person name="Larson L."/>
            <person name="Mehta T."/>
            <person name="Neiman D."/>
            <person name="Pearson M."/>
            <person name="Roberts A."/>
            <person name="Saif S."/>
            <person name="Shea T."/>
            <person name="Shenoy N."/>
            <person name="Sisk P."/>
            <person name="Stolte C."/>
            <person name="Sykes S."/>
            <person name="Walk T."/>
            <person name="White J."/>
            <person name="Yandava C."/>
            <person name="Haas B."/>
            <person name="Nusbaum C."/>
            <person name="Birren B."/>
        </authorList>
    </citation>
    <scope>NUCLEOTIDE SEQUENCE [LARGE SCALE GENOMIC DNA]</scope>
    <source>
        <strain evidence="4">R3-111a-1</strain>
    </source>
</reference>
<dbReference type="RefSeq" id="XP_009219109.1">
    <property type="nucleotide sequence ID" value="XM_009220845.1"/>
</dbReference>
<evidence type="ECO:0000313" key="3">
    <source>
        <dbReference type="EnsemblFungi" id="EJT77964"/>
    </source>
</evidence>
<protein>
    <submittedName>
        <fullName evidence="2 3">Uncharacterized protein</fullName>
    </submittedName>
</protein>
<dbReference type="VEuPathDB" id="FungiDB:GGTG_03067"/>
<gene>
    <name evidence="3" type="primary">20343525</name>
    <name evidence="2" type="ORF">GGTG_03067</name>
</gene>
<feature type="region of interest" description="Disordered" evidence="1">
    <location>
        <begin position="162"/>
        <end position="183"/>
    </location>
</feature>
<dbReference type="EnsemblFungi" id="EJT77964">
    <property type="protein sequence ID" value="EJT77964"/>
    <property type="gene ID" value="GGTG_03067"/>
</dbReference>
<name>J3NP61_GAET3</name>
<proteinExistence type="predicted"/>
<dbReference type="GeneID" id="20343525"/>
<reference evidence="2" key="3">
    <citation type="submission" date="2010-09" db="EMBL/GenBank/DDBJ databases">
        <title>Annotation of Gaeumannomyces graminis var. tritici R3-111a-1.</title>
        <authorList>
            <consortium name="The Broad Institute Genome Sequencing Platform"/>
            <person name="Ma L.-J."/>
            <person name="Dead R."/>
            <person name="Young S.K."/>
            <person name="Zeng Q."/>
            <person name="Gargeya S."/>
            <person name="Fitzgerald M."/>
            <person name="Haas B."/>
            <person name="Abouelleil A."/>
            <person name="Alvarado L."/>
            <person name="Arachchi H.M."/>
            <person name="Berlin A."/>
            <person name="Brown A."/>
            <person name="Chapman S.B."/>
            <person name="Chen Z."/>
            <person name="Dunbar C."/>
            <person name="Freedman E."/>
            <person name="Gearin G."/>
            <person name="Gellesch M."/>
            <person name="Goldberg J."/>
            <person name="Griggs A."/>
            <person name="Gujja S."/>
            <person name="Heiman D."/>
            <person name="Howarth C."/>
            <person name="Larson L."/>
            <person name="Lui A."/>
            <person name="MacDonald P.J.P."/>
            <person name="Mehta T."/>
            <person name="Montmayeur A."/>
            <person name="Murphy C."/>
            <person name="Neiman D."/>
            <person name="Pearson M."/>
            <person name="Priest M."/>
            <person name="Roberts A."/>
            <person name="Saif S."/>
            <person name="Shea T."/>
            <person name="Shenoy N."/>
            <person name="Sisk P."/>
            <person name="Stolte C."/>
            <person name="Sykes S."/>
            <person name="Yandava C."/>
            <person name="Wortman J."/>
            <person name="Nusbaum C."/>
            <person name="Birren B."/>
        </authorList>
    </citation>
    <scope>NUCLEOTIDE SEQUENCE</scope>
    <source>
        <strain evidence="2">R3-111a-1</strain>
    </source>
</reference>
<evidence type="ECO:0000256" key="1">
    <source>
        <dbReference type="SAM" id="MobiDB-lite"/>
    </source>
</evidence>
<dbReference type="HOGENOM" id="CLU_1038451_0_0_1"/>
<keyword evidence="4" id="KW-1185">Reference proteome</keyword>
<dbReference type="Proteomes" id="UP000006039">
    <property type="component" value="Unassembled WGS sequence"/>
</dbReference>
<evidence type="ECO:0000313" key="4">
    <source>
        <dbReference type="Proteomes" id="UP000006039"/>
    </source>
</evidence>
<reference evidence="3" key="5">
    <citation type="submission" date="2018-04" db="UniProtKB">
        <authorList>
            <consortium name="EnsemblFungi"/>
        </authorList>
    </citation>
    <scope>IDENTIFICATION</scope>
    <source>
        <strain evidence="3">R3-111a-1</strain>
    </source>
</reference>
<dbReference type="EMBL" id="GL385396">
    <property type="protein sequence ID" value="EJT77964.1"/>
    <property type="molecule type" value="Genomic_DNA"/>
</dbReference>
<sequence length="268" mass="29301">MCSWHGRLRRTLGLGLTSIGSPSGPGCPPPASMHEVLLGLHASNGREQLRGLGCRRRSHPIRPGWAGLARPVWCAPIDELNACGKRAPTQAPKMVAVPRLHNEVWAATPTLPTRPLSLPNLVTPAIISVPDYAAAHHHAGESERARERARETVCVCLRNTGPPCGDSTREHEPPGKQRTPTTLDAAHSAVAASRLRQGRRKKEGRLRATLHTLCTRIRRKTAKNREGAKTHCRLALLPQPPPPPTSLHALVSRRRFVLAERALAQRQI</sequence>
<organism evidence="2">
    <name type="scientific">Gaeumannomyces tritici (strain R3-111a-1)</name>
    <name type="common">Wheat and barley take-all root rot fungus</name>
    <name type="synonym">Gaeumannomyces graminis var. tritici</name>
    <dbReference type="NCBI Taxonomy" id="644352"/>
    <lineage>
        <taxon>Eukaryota</taxon>
        <taxon>Fungi</taxon>
        <taxon>Dikarya</taxon>
        <taxon>Ascomycota</taxon>
        <taxon>Pezizomycotina</taxon>
        <taxon>Sordariomycetes</taxon>
        <taxon>Sordariomycetidae</taxon>
        <taxon>Magnaporthales</taxon>
        <taxon>Magnaporthaceae</taxon>
        <taxon>Gaeumannomyces</taxon>
    </lineage>
</organism>
<accession>J3NP61</accession>